<evidence type="ECO:0000256" key="5">
    <source>
        <dbReference type="ARBA" id="ARBA00022702"/>
    </source>
</evidence>
<evidence type="ECO:0000256" key="1">
    <source>
        <dbReference type="ARBA" id="ARBA00004613"/>
    </source>
</evidence>
<evidence type="ECO:0000259" key="7">
    <source>
        <dbReference type="SMART" id="SM00078"/>
    </source>
</evidence>
<dbReference type="CDD" id="cd04365">
    <property type="entry name" value="IlGF_relaxin_like"/>
    <property type="match status" value="1"/>
</dbReference>
<keyword evidence="9" id="KW-1185">Reference proteome</keyword>
<proteinExistence type="inferred from homology"/>
<comment type="subunit">
    <text evidence="3">Heterodimer of a B chain and an A chain linked by two disulfide bonds.</text>
</comment>
<dbReference type="PANTHER" id="PTHR20968">
    <property type="entry name" value="ILGF DOMAIN-CONTAINING PROTEIN"/>
    <property type="match status" value="1"/>
</dbReference>
<evidence type="ECO:0000256" key="2">
    <source>
        <dbReference type="ARBA" id="ARBA00009034"/>
    </source>
</evidence>
<evidence type="ECO:0000256" key="4">
    <source>
        <dbReference type="ARBA" id="ARBA00022525"/>
    </source>
</evidence>
<dbReference type="SMART" id="SM00078">
    <property type="entry name" value="IlGF"/>
    <property type="match status" value="1"/>
</dbReference>
<comment type="subcellular location">
    <subcellularLocation>
        <location evidence="1">Secreted</location>
    </subcellularLocation>
</comment>
<dbReference type="Gene3D" id="1.10.100.10">
    <property type="entry name" value="Insulin-like"/>
    <property type="match status" value="1"/>
</dbReference>
<dbReference type="GO" id="GO:0001664">
    <property type="term" value="F:G protein-coupled receptor binding"/>
    <property type="evidence" value="ECO:0007669"/>
    <property type="project" value="TreeGrafter"/>
</dbReference>
<dbReference type="InterPro" id="IPR022352">
    <property type="entry name" value="Ins/IGF/rlx"/>
</dbReference>
<dbReference type="GO" id="GO:0005179">
    <property type="term" value="F:hormone activity"/>
    <property type="evidence" value="ECO:0007669"/>
    <property type="project" value="UniProtKB-KW"/>
</dbReference>
<dbReference type="AlphaFoldDB" id="A0A8C5NFF8"/>
<gene>
    <name evidence="8" type="primary">LOC114479678</name>
</gene>
<keyword evidence="6" id="KW-1015">Disulfide bond</keyword>
<dbReference type="SUPFAM" id="SSF56994">
    <property type="entry name" value="Insulin-like"/>
    <property type="match status" value="1"/>
</dbReference>
<sequence>MFFLLAPCPGCTPAQRPMRAGDWHRQTPTTLINGNKRVQTQDNPLRLCGRSFLRAVVFTCGGSRWRRLMGEEEPLPDAYRESDLLKMTAVPVLSRQWRDQNQALMSECCHQGCRRSDLGMLC</sequence>
<evidence type="ECO:0000256" key="3">
    <source>
        <dbReference type="ARBA" id="ARBA00011207"/>
    </source>
</evidence>
<dbReference type="PANTHER" id="PTHR20968:SF2">
    <property type="entry name" value="INSULIN-LIKE PEPTIDE INSL5"/>
    <property type="match status" value="1"/>
</dbReference>
<evidence type="ECO:0000256" key="6">
    <source>
        <dbReference type="ARBA" id="ARBA00023157"/>
    </source>
</evidence>
<organism evidence="8 9">
    <name type="scientific">Gouania willdenowi</name>
    <name type="common">Blunt-snouted clingfish</name>
    <name type="synonym">Lepadogaster willdenowi</name>
    <dbReference type="NCBI Taxonomy" id="441366"/>
    <lineage>
        <taxon>Eukaryota</taxon>
        <taxon>Metazoa</taxon>
        <taxon>Chordata</taxon>
        <taxon>Craniata</taxon>
        <taxon>Vertebrata</taxon>
        <taxon>Euteleostomi</taxon>
        <taxon>Actinopterygii</taxon>
        <taxon>Neopterygii</taxon>
        <taxon>Teleostei</taxon>
        <taxon>Neoteleostei</taxon>
        <taxon>Acanthomorphata</taxon>
        <taxon>Ovalentaria</taxon>
        <taxon>Blenniimorphae</taxon>
        <taxon>Blenniiformes</taxon>
        <taxon>Gobiesocoidei</taxon>
        <taxon>Gobiesocidae</taxon>
        <taxon>Gobiesocinae</taxon>
        <taxon>Gouania</taxon>
    </lineage>
</organism>
<dbReference type="PRINTS" id="PR00276">
    <property type="entry name" value="INSULINFAMLY"/>
</dbReference>
<dbReference type="InterPro" id="IPR016179">
    <property type="entry name" value="Insulin-like"/>
</dbReference>
<reference evidence="8" key="3">
    <citation type="submission" date="2025-09" db="UniProtKB">
        <authorList>
            <consortium name="Ensembl"/>
        </authorList>
    </citation>
    <scope>IDENTIFICATION</scope>
</reference>
<accession>A0A8C5NFF8</accession>
<feature type="domain" description="Insulin-like" evidence="7">
    <location>
        <begin position="45"/>
        <end position="122"/>
    </location>
</feature>
<evidence type="ECO:0000313" key="9">
    <source>
        <dbReference type="Proteomes" id="UP000694680"/>
    </source>
</evidence>
<dbReference type="GO" id="GO:0005576">
    <property type="term" value="C:extracellular region"/>
    <property type="evidence" value="ECO:0007669"/>
    <property type="project" value="UniProtKB-SubCell"/>
</dbReference>
<keyword evidence="4" id="KW-0964">Secreted</keyword>
<reference evidence="8" key="1">
    <citation type="submission" date="2020-06" db="EMBL/GenBank/DDBJ databases">
        <authorList>
            <consortium name="Wellcome Sanger Institute Data Sharing"/>
        </authorList>
    </citation>
    <scope>NUCLEOTIDE SEQUENCE [LARGE SCALE GENOMIC DNA]</scope>
</reference>
<dbReference type="Pfam" id="PF00049">
    <property type="entry name" value="Insulin"/>
    <property type="match status" value="1"/>
</dbReference>
<dbReference type="Ensembl" id="ENSGWIT00000055320.1">
    <property type="protein sequence ID" value="ENSGWIP00000051240.1"/>
    <property type="gene ID" value="ENSGWIG00000024840.1"/>
</dbReference>
<evidence type="ECO:0000313" key="8">
    <source>
        <dbReference type="Ensembl" id="ENSGWIP00000051240.1"/>
    </source>
</evidence>
<comment type="similarity">
    <text evidence="2">Belongs to the insulin family.</text>
</comment>
<keyword evidence="5" id="KW-0372">Hormone</keyword>
<reference evidence="8" key="2">
    <citation type="submission" date="2025-08" db="UniProtKB">
        <authorList>
            <consortium name="Ensembl"/>
        </authorList>
    </citation>
    <scope>IDENTIFICATION</scope>
</reference>
<dbReference type="InterPro" id="IPR036438">
    <property type="entry name" value="Insulin-like_sf"/>
</dbReference>
<dbReference type="Proteomes" id="UP000694680">
    <property type="component" value="Chromosome 17"/>
</dbReference>
<name>A0A8C5NFF8_GOUWI</name>
<protein>
    <submittedName>
        <fullName evidence="8">Relaxin-3-like</fullName>
    </submittedName>
</protein>
<dbReference type="InterPro" id="IPR051777">
    <property type="entry name" value="Insulin-like_neuro_ligands"/>
</dbReference>